<dbReference type="GO" id="GO:0032543">
    <property type="term" value="P:mitochondrial translation"/>
    <property type="evidence" value="ECO:0007669"/>
    <property type="project" value="TreeGrafter"/>
</dbReference>
<dbReference type="PROSITE" id="PS00178">
    <property type="entry name" value="AA_TRNA_LIGASE_I"/>
    <property type="match status" value="1"/>
</dbReference>
<evidence type="ECO:0000256" key="7">
    <source>
        <dbReference type="ARBA" id="ARBA00023146"/>
    </source>
</evidence>
<evidence type="ECO:0000313" key="16">
    <source>
        <dbReference type="EMBL" id="CAF3536562.1"/>
    </source>
</evidence>
<dbReference type="EMBL" id="CAJNOQ010000940">
    <property type="protein sequence ID" value="CAF0853090.1"/>
    <property type="molecule type" value="Genomic_DNA"/>
</dbReference>
<accession>A0A813VZ19</accession>
<evidence type="ECO:0000256" key="10">
    <source>
        <dbReference type="ARBA" id="ARBA00049339"/>
    </source>
</evidence>
<dbReference type="Pfam" id="PF05746">
    <property type="entry name" value="DALR_1"/>
    <property type="match status" value="1"/>
</dbReference>
<proteinExistence type="inferred from homology"/>
<dbReference type="OrthoDB" id="68056at2759"/>
<dbReference type="Proteomes" id="UP000663829">
    <property type="component" value="Unassembled WGS sequence"/>
</dbReference>
<evidence type="ECO:0000256" key="6">
    <source>
        <dbReference type="ARBA" id="ARBA00022917"/>
    </source>
</evidence>
<dbReference type="GO" id="GO:0005524">
    <property type="term" value="F:ATP binding"/>
    <property type="evidence" value="ECO:0007669"/>
    <property type="project" value="UniProtKB-KW"/>
</dbReference>
<dbReference type="InterPro" id="IPR001278">
    <property type="entry name" value="Arg-tRNA-ligase"/>
</dbReference>
<evidence type="ECO:0000256" key="1">
    <source>
        <dbReference type="ARBA" id="ARBA00005594"/>
    </source>
</evidence>
<dbReference type="Proteomes" id="UP000681722">
    <property type="component" value="Unassembled WGS sequence"/>
</dbReference>
<comment type="caution">
    <text evidence="15">The sequence shown here is derived from an EMBL/GenBank/DDBJ whole genome shotgun (WGS) entry which is preliminary data.</text>
</comment>
<dbReference type="InterPro" id="IPR008909">
    <property type="entry name" value="DALR_anticod-bd"/>
</dbReference>
<dbReference type="InterPro" id="IPR001412">
    <property type="entry name" value="aa-tRNA-synth_I_CS"/>
</dbReference>
<comment type="catalytic activity">
    <reaction evidence="10">
        <text>tRNA(Arg) + L-arginine + ATP = L-arginyl-tRNA(Arg) + AMP + diphosphate</text>
        <dbReference type="Rhea" id="RHEA:20301"/>
        <dbReference type="Rhea" id="RHEA-COMP:9658"/>
        <dbReference type="Rhea" id="RHEA-COMP:9673"/>
        <dbReference type="ChEBI" id="CHEBI:30616"/>
        <dbReference type="ChEBI" id="CHEBI:32682"/>
        <dbReference type="ChEBI" id="CHEBI:33019"/>
        <dbReference type="ChEBI" id="CHEBI:78442"/>
        <dbReference type="ChEBI" id="CHEBI:78513"/>
        <dbReference type="ChEBI" id="CHEBI:456215"/>
        <dbReference type="EC" id="6.1.1.19"/>
    </reaction>
</comment>
<evidence type="ECO:0000256" key="9">
    <source>
        <dbReference type="ARBA" id="ARBA00039495"/>
    </source>
</evidence>
<evidence type="ECO:0000256" key="8">
    <source>
        <dbReference type="ARBA" id="ARBA00033033"/>
    </source>
</evidence>
<dbReference type="PANTHER" id="PTHR11956">
    <property type="entry name" value="ARGINYL-TRNA SYNTHETASE"/>
    <property type="match status" value="1"/>
</dbReference>
<dbReference type="PANTHER" id="PTHR11956:SF11">
    <property type="entry name" value="ARGININE--TRNA LIGASE, MITOCHONDRIAL-RELATED"/>
    <property type="match status" value="1"/>
</dbReference>
<dbReference type="GO" id="GO:0006420">
    <property type="term" value="P:arginyl-tRNA aminoacylation"/>
    <property type="evidence" value="ECO:0007669"/>
    <property type="project" value="InterPro"/>
</dbReference>
<dbReference type="Proteomes" id="UP000682733">
    <property type="component" value="Unassembled WGS sequence"/>
</dbReference>
<dbReference type="InterPro" id="IPR035684">
    <property type="entry name" value="ArgRS_core"/>
</dbReference>
<dbReference type="SUPFAM" id="SSF52374">
    <property type="entry name" value="Nucleotidylyl transferase"/>
    <property type="match status" value="1"/>
</dbReference>
<dbReference type="GO" id="GO:0004814">
    <property type="term" value="F:arginine-tRNA ligase activity"/>
    <property type="evidence" value="ECO:0007669"/>
    <property type="project" value="UniProtKB-EC"/>
</dbReference>
<dbReference type="PRINTS" id="PR01038">
    <property type="entry name" value="TRNASYNTHARG"/>
</dbReference>
<dbReference type="EMBL" id="CAJOBA010000491">
    <property type="protein sequence ID" value="CAF3536562.1"/>
    <property type="molecule type" value="Genomic_DNA"/>
</dbReference>
<comment type="function">
    <text evidence="11">Catalyzes the attachment of arginine to tRNA(Arg) in a two-step reaction: arginine is first activated by ATP to form Arg-AMP and then transferred to the acceptor end of tRNA(Arg).</text>
</comment>
<dbReference type="InterPro" id="IPR014729">
    <property type="entry name" value="Rossmann-like_a/b/a_fold"/>
</dbReference>
<dbReference type="EC" id="6.1.1.19" evidence="2"/>
<feature type="domain" description="DALR anticodon binding" evidence="13">
    <location>
        <begin position="410"/>
        <end position="494"/>
    </location>
</feature>
<organism evidence="15 18">
    <name type="scientific">Didymodactylos carnosus</name>
    <dbReference type="NCBI Taxonomy" id="1234261"/>
    <lineage>
        <taxon>Eukaryota</taxon>
        <taxon>Metazoa</taxon>
        <taxon>Spiralia</taxon>
        <taxon>Gnathifera</taxon>
        <taxon>Rotifera</taxon>
        <taxon>Eurotatoria</taxon>
        <taxon>Bdelloidea</taxon>
        <taxon>Philodinida</taxon>
        <taxon>Philodinidae</taxon>
        <taxon>Didymodactylos</taxon>
    </lineage>
</organism>
<keyword evidence="6 12" id="KW-0648">Protein biosynthesis</keyword>
<dbReference type="AlphaFoldDB" id="A0A813VZ19"/>
<evidence type="ECO:0000256" key="5">
    <source>
        <dbReference type="ARBA" id="ARBA00022840"/>
    </source>
</evidence>
<name>A0A813VZ19_9BILA</name>
<sequence length="503" mass="58435">MNLIRQNAVQQIKNIFRSVPEIRSVIENQVDFDDKLFSLTQIAVPVSSQDSLCTRAVLQKDLLCVQIEPQTFISTAFKHLVNNAKKSSYYDPFRYKWYFDEWRKIPCWKQLKPTVGNQVVVEFSSPNIAKPLHAGHLRSTLLGNFISNIHDRFGYLSYRMNYLGDWGTQYGLLAVGFKKFGSQEELNKQALKHLLDIYVKANKDEGLHDEAKKYFSKMENGDEEALELWNDFRTLSIANLESIYKTFDIEFDEYQSESQYRLEAKNIIKQLSILGLCQKRADGAMEVVIPAQYSSLNREARYVVQKSDGSTLYISRDMEDFYVPFGRMTNFQTRKGKFELLSDVLNDARERANDGLNRFLIRKEGVDQTKVSEVIGKAYLILTDFSRPRRADYSFSWNDIVSKDNSAFILLYCHARLCSLEAENKMNIDYSADASLLVDIKEHQLIQILAKYEDVLFDAYRAYEPHKIVHYLLFLVRSSTNLEKVNESDNILEMKWYTSLGKL</sequence>
<dbReference type="GO" id="GO:0005739">
    <property type="term" value="C:mitochondrion"/>
    <property type="evidence" value="ECO:0007669"/>
    <property type="project" value="TreeGrafter"/>
</dbReference>
<protein>
    <recommendedName>
        <fullName evidence="9">Probable arginine--tRNA ligase, mitochondrial</fullName>
        <ecNumber evidence="2">6.1.1.19</ecNumber>
    </recommendedName>
    <alternativeName>
        <fullName evidence="8">Arginyl-tRNA synthetase</fullName>
    </alternativeName>
</protein>
<dbReference type="Gene3D" id="1.10.730.10">
    <property type="entry name" value="Isoleucyl-tRNA Synthetase, Domain 1"/>
    <property type="match status" value="1"/>
</dbReference>
<dbReference type="EMBL" id="CAJOBC010000940">
    <property type="protein sequence ID" value="CAF3640769.1"/>
    <property type="molecule type" value="Genomic_DNA"/>
</dbReference>
<dbReference type="SUPFAM" id="SSF47323">
    <property type="entry name" value="Anticodon-binding domain of a subclass of class I aminoacyl-tRNA synthetases"/>
    <property type="match status" value="1"/>
</dbReference>
<evidence type="ECO:0000256" key="2">
    <source>
        <dbReference type="ARBA" id="ARBA00012837"/>
    </source>
</evidence>
<evidence type="ECO:0000256" key="11">
    <source>
        <dbReference type="ARBA" id="ARBA00049595"/>
    </source>
</evidence>
<keyword evidence="3 12" id="KW-0436">Ligase</keyword>
<evidence type="ECO:0000256" key="12">
    <source>
        <dbReference type="RuleBase" id="RU363038"/>
    </source>
</evidence>
<comment type="similarity">
    <text evidence="1 12">Belongs to the class-I aminoacyl-tRNA synthetase family.</text>
</comment>
<evidence type="ECO:0000259" key="13">
    <source>
        <dbReference type="SMART" id="SM00836"/>
    </source>
</evidence>
<dbReference type="EMBL" id="CAJNOK010000491">
    <property type="protein sequence ID" value="CAF0757205.1"/>
    <property type="molecule type" value="Genomic_DNA"/>
</dbReference>
<evidence type="ECO:0000256" key="3">
    <source>
        <dbReference type="ARBA" id="ARBA00022598"/>
    </source>
</evidence>
<reference evidence="15" key="1">
    <citation type="submission" date="2021-02" db="EMBL/GenBank/DDBJ databases">
        <authorList>
            <person name="Nowell W R."/>
        </authorList>
    </citation>
    <scope>NUCLEOTIDE SEQUENCE</scope>
</reference>
<dbReference type="InterPro" id="IPR009080">
    <property type="entry name" value="tRNAsynth_Ia_anticodon-bd"/>
</dbReference>
<keyword evidence="5 12" id="KW-0067">ATP-binding</keyword>
<evidence type="ECO:0000256" key="4">
    <source>
        <dbReference type="ARBA" id="ARBA00022741"/>
    </source>
</evidence>
<evidence type="ECO:0000313" key="18">
    <source>
        <dbReference type="Proteomes" id="UP000663829"/>
    </source>
</evidence>
<dbReference type="Gene3D" id="3.40.50.620">
    <property type="entry name" value="HUPs"/>
    <property type="match status" value="2"/>
</dbReference>
<keyword evidence="4 12" id="KW-0547">Nucleotide-binding</keyword>
<dbReference type="Proteomes" id="UP000677228">
    <property type="component" value="Unassembled WGS sequence"/>
</dbReference>
<keyword evidence="18" id="KW-1185">Reference proteome</keyword>
<dbReference type="SMART" id="SM00836">
    <property type="entry name" value="DALR_1"/>
    <property type="match status" value="1"/>
</dbReference>
<evidence type="ECO:0000313" key="17">
    <source>
        <dbReference type="EMBL" id="CAF3640769.1"/>
    </source>
</evidence>
<evidence type="ECO:0000313" key="15">
    <source>
        <dbReference type="EMBL" id="CAF0853090.1"/>
    </source>
</evidence>
<keyword evidence="7 12" id="KW-0030">Aminoacyl-tRNA synthetase</keyword>
<dbReference type="Pfam" id="PF00750">
    <property type="entry name" value="tRNA-synt_1d"/>
    <property type="match status" value="2"/>
</dbReference>
<evidence type="ECO:0000313" key="14">
    <source>
        <dbReference type="EMBL" id="CAF0757205.1"/>
    </source>
</evidence>
<gene>
    <name evidence="15" type="ORF">GPM918_LOCUS6179</name>
    <name evidence="14" type="ORF">OVA965_LOCUS2350</name>
    <name evidence="17" type="ORF">SRO942_LOCUS6179</name>
    <name evidence="16" type="ORF">TMI583_LOCUS2350</name>
</gene>